<gene>
    <name evidence="2" type="ORF">K469DRAFT_388587</name>
</gene>
<reference evidence="2" key="1">
    <citation type="journal article" date="2020" name="Stud. Mycol.">
        <title>101 Dothideomycetes genomes: a test case for predicting lifestyles and emergence of pathogens.</title>
        <authorList>
            <person name="Haridas S."/>
            <person name="Albert R."/>
            <person name="Binder M."/>
            <person name="Bloem J."/>
            <person name="Labutti K."/>
            <person name="Salamov A."/>
            <person name="Andreopoulos B."/>
            <person name="Baker S."/>
            <person name="Barry K."/>
            <person name="Bills G."/>
            <person name="Bluhm B."/>
            <person name="Cannon C."/>
            <person name="Castanera R."/>
            <person name="Culley D."/>
            <person name="Daum C."/>
            <person name="Ezra D."/>
            <person name="Gonzalez J."/>
            <person name="Henrissat B."/>
            <person name="Kuo A."/>
            <person name="Liang C."/>
            <person name="Lipzen A."/>
            <person name="Lutzoni F."/>
            <person name="Magnuson J."/>
            <person name="Mondo S."/>
            <person name="Nolan M."/>
            <person name="Ohm R."/>
            <person name="Pangilinan J."/>
            <person name="Park H.-J."/>
            <person name="Ramirez L."/>
            <person name="Alfaro M."/>
            <person name="Sun H."/>
            <person name="Tritt A."/>
            <person name="Yoshinaga Y."/>
            <person name="Zwiers L.-H."/>
            <person name="Turgeon B."/>
            <person name="Goodwin S."/>
            <person name="Spatafora J."/>
            <person name="Crous P."/>
            <person name="Grigoriev I."/>
        </authorList>
    </citation>
    <scope>NUCLEOTIDE SEQUENCE</scope>
    <source>
        <strain evidence="2">CBS 207.26</strain>
    </source>
</reference>
<dbReference type="EMBL" id="ML994618">
    <property type="protein sequence ID" value="KAF2190589.1"/>
    <property type="molecule type" value="Genomic_DNA"/>
</dbReference>
<feature type="region of interest" description="Disordered" evidence="1">
    <location>
        <begin position="180"/>
        <end position="210"/>
    </location>
</feature>
<feature type="compositionally biased region" description="Low complexity" evidence="1">
    <location>
        <begin position="198"/>
        <end position="210"/>
    </location>
</feature>
<accession>A0A6A6EIV7</accession>
<sequence>MYGSFLNIKVQGRTKEIAWLLDSGMHPFDACNYSRPAVDSGPGRIDPNIRKEKRRMVFSRLETTLAFYCIANLTLIYESLSHLRFPTESGIDKPTLFPKKWIVSWKHFPFVMHTHFNAYQVCPYSGNQCPLTTAGTCEFRRQERSIHSVTLLTFQKKSESTPSPYFPNLFIKASPMDRVLPEESGPPPLSPQKDRRFFSLGSGSSSSSSLPQSLNLLFSNGFKASPSTGTGRPCLSCRYAGSLRADCGP</sequence>
<dbReference type="Proteomes" id="UP000800200">
    <property type="component" value="Unassembled WGS sequence"/>
</dbReference>
<dbReference type="AlphaFoldDB" id="A0A6A6EIV7"/>
<name>A0A6A6EIV7_9PEZI</name>
<keyword evidence="3" id="KW-1185">Reference proteome</keyword>
<organism evidence="2 3">
    <name type="scientific">Zopfia rhizophila CBS 207.26</name>
    <dbReference type="NCBI Taxonomy" id="1314779"/>
    <lineage>
        <taxon>Eukaryota</taxon>
        <taxon>Fungi</taxon>
        <taxon>Dikarya</taxon>
        <taxon>Ascomycota</taxon>
        <taxon>Pezizomycotina</taxon>
        <taxon>Dothideomycetes</taxon>
        <taxon>Dothideomycetes incertae sedis</taxon>
        <taxon>Zopfiaceae</taxon>
        <taxon>Zopfia</taxon>
    </lineage>
</organism>
<evidence type="ECO:0000313" key="3">
    <source>
        <dbReference type="Proteomes" id="UP000800200"/>
    </source>
</evidence>
<evidence type="ECO:0000313" key="2">
    <source>
        <dbReference type="EMBL" id="KAF2190589.1"/>
    </source>
</evidence>
<proteinExistence type="predicted"/>
<protein>
    <submittedName>
        <fullName evidence="2">Uncharacterized protein</fullName>
    </submittedName>
</protein>
<evidence type="ECO:0000256" key="1">
    <source>
        <dbReference type="SAM" id="MobiDB-lite"/>
    </source>
</evidence>